<dbReference type="STRING" id="1302690.BUE76_01640"/>
<dbReference type="EMBL" id="FQUO01000001">
    <property type="protein sequence ID" value="SHE44282.1"/>
    <property type="molecule type" value="Genomic_DNA"/>
</dbReference>
<evidence type="ECO:0000313" key="2">
    <source>
        <dbReference type="EMBL" id="SHE44282.1"/>
    </source>
</evidence>
<organism evidence="2 3">
    <name type="scientific">Cnuella takakiae</name>
    <dbReference type="NCBI Taxonomy" id="1302690"/>
    <lineage>
        <taxon>Bacteria</taxon>
        <taxon>Pseudomonadati</taxon>
        <taxon>Bacteroidota</taxon>
        <taxon>Chitinophagia</taxon>
        <taxon>Chitinophagales</taxon>
        <taxon>Chitinophagaceae</taxon>
        <taxon>Cnuella</taxon>
    </lineage>
</organism>
<dbReference type="Proteomes" id="UP000184368">
    <property type="component" value="Unassembled WGS sequence"/>
</dbReference>
<dbReference type="AlphaFoldDB" id="A0A1M4TIE4"/>
<protein>
    <submittedName>
        <fullName evidence="2">Uncharacterized protein</fullName>
    </submittedName>
</protein>
<evidence type="ECO:0000313" key="3">
    <source>
        <dbReference type="Proteomes" id="UP000184368"/>
    </source>
</evidence>
<gene>
    <name evidence="2" type="ORF">SAMN05444008_101415</name>
</gene>
<accession>A0A1M4TIE4</accession>
<proteinExistence type="predicted"/>
<dbReference type="RefSeq" id="WP_073039409.1">
    <property type="nucleotide sequence ID" value="NZ_FQUO01000001.1"/>
</dbReference>
<evidence type="ECO:0000256" key="1">
    <source>
        <dbReference type="SAM" id="SignalP"/>
    </source>
</evidence>
<keyword evidence="3" id="KW-1185">Reference proteome</keyword>
<feature type="chain" id="PRO_5012974034" evidence="1">
    <location>
        <begin position="20"/>
        <end position="73"/>
    </location>
</feature>
<reference evidence="2 3" key="1">
    <citation type="submission" date="2016-11" db="EMBL/GenBank/DDBJ databases">
        <authorList>
            <person name="Jaros S."/>
            <person name="Januszkiewicz K."/>
            <person name="Wedrychowicz H."/>
        </authorList>
    </citation>
    <scope>NUCLEOTIDE SEQUENCE [LARGE SCALE GENOMIC DNA]</scope>
    <source>
        <strain evidence="2 3">DSM 26897</strain>
    </source>
</reference>
<sequence length="73" mass="8254">MRSSLFFILSLFAMHATHAQFSDKRQLLIFGAAQSTAVQEQLALLNKEAKGLKERDLQVLQAADKKLYTKSTR</sequence>
<name>A0A1M4TIE4_9BACT</name>
<feature type="signal peptide" evidence="1">
    <location>
        <begin position="1"/>
        <end position="19"/>
    </location>
</feature>
<keyword evidence="1" id="KW-0732">Signal</keyword>